<evidence type="ECO:0000256" key="7">
    <source>
        <dbReference type="ARBA" id="ARBA00022827"/>
    </source>
</evidence>
<dbReference type="Pfam" id="PF02424">
    <property type="entry name" value="ApbE"/>
    <property type="match status" value="2"/>
</dbReference>
<evidence type="ECO:0000256" key="6">
    <source>
        <dbReference type="ARBA" id="ARBA00022723"/>
    </source>
</evidence>
<comment type="cofactor">
    <cofactor evidence="1">
        <name>Mg(2+)</name>
        <dbReference type="ChEBI" id="CHEBI:18420"/>
    </cofactor>
</comment>
<keyword evidence="7" id="KW-0274">FAD</keyword>
<dbReference type="PANTHER" id="PTHR30040">
    <property type="entry name" value="THIAMINE BIOSYNTHESIS LIPOPROTEIN APBE"/>
    <property type="match status" value="1"/>
</dbReference>
<name>A0A139SJG4_9BACT</name>
<dbReference type="Gene3D" id="3.10.520.10">
    <property type="entry name" value="ApbE-like domains"/>
    <property type="match status" value="1"/>
</dbReference>
<evidence type="ECO:0000256" key="10">
    <source>
        <dbReference type="ARBA" id="ARBA00048540"/>
    </source>
</evidence>
<dbReference type="STRING" id="1548207.AXK11_08105"/>
<accession>A0A139SJG4</accession>
<dbReference type="Proteomes" id="UP000070058">
    <property type="component" value="Unassembled WGS sequence"/>
</dbReference>
<evidence type="ECO:0000256" key="1">
    <source>
        <dbReference type="ARBA" id="ARBA00001946"/>
    </source>
</evidence>
<feature type="region of interest" description="Disordered" evidence="11">
    <location>
        <begin position="174"/>
        <end position="193"/>
    </location>
</feature>
<keyword evidence="4" id="KW-0285">Flavoprotein</keyword>
<feature type="region of interest" description="Disordered" evidence="11">
    <location>
        <begin position="308"/>
        <end position="343"/>
    </location>
</feature>
<dbReference type="EMBL" id="LSZQ01000059">
    <property type="protein sequence ID" value="KXU34681.1"/>
    <property type="molecule type" value="Genomic_DNA"/>
</dbReference>
<dbReference type="EC" id="2.7.1.180" evidence="2"/>
<dbReference type="GO" id="GO:0016740">
    <property type="term" value="F:transferase activity"/>
    <property type="evidence" value="ECO:0007669"/>
    <property type="project" value="UniProtKB-KW"/>
</dbReference>
<comment type="caution">
    <text evidence="12">The sequence shown here is derived from an EMBL/GenBank/DDBJ whole genome shotgun (WGS) entry which is preliminary data.</text>
</comment>
<feature type="compositionally biased region" description="Low complexity" evidence="11">
    <location>
        <begin position="328"/>
        <end position="339"/>
    </location>
</feature>
<dbReference type="InterPro" id="IPR024932">
    <property type="entry name" value="ApbE"/>
</dbReference>
<proteinExistence type="predicted"/>
<evidence type="ECO:0000313" key="13">
    <source>
        <dbReference type="Proteomes" id="UP000070058"/>
    </source>
</evidence>
<evidence type="ECO:0000313" key="12">
    <source>
        <dbReference type="EMBL" id="KXU34681.1"/>
    </source>
</evidence>
<dbReference type="GO" id="GO:0046872">
    <property type="term" value="F:metal ion binding"/>
    <property type="evidence" value="ECO:0007669"/>
    <property type="project" value="UniProtKB-KW"/>
</dbReference>
<evidence type="ECO:0000256" key="11">
    <source>
        <dbReference type="SAM" id="MobiDB-lite"/>
    </source>
</evidence>
<dbReference type="OrthoDB" id="9778595at2"/>
<keyword evidence="8" id="KW-0460">Magnesium</keyword>
<dbReference type="AlphaFoldDB" id="A0A139SJG4"/>
<evidence type="ECO:0000256" key="2">
    <source>
        <dbReference type="ARBA" id="ARBA00011955"/>
    </source>
</evidence>
<evidence type="ECO:0000256" key="4">
    <source>
        <dbReference type="ARBA" id="ARBA00022630"/>
    </source>
</evidence>
<dbReference type="PANTHER" id="PTHR30040:SF2">
    <property type="entry name" value="FAD:PROTEIN FMN TRANSFERASE"/>
    <property type="match status" value="1"/>
</dbReference>
<gene>
    <name evidence="12" type="ORF">AXK11_08105</name>
</gene>
<keyword evidence="5" id="KW-0808">Transferase</keyword>
<evidence type="ECO:0000256" key="5">
    <source>
        <dbReference type="ARBA" id="ARBA00022679"/>
    </source>
</evidence>
<evidence type="ECO:0000256" key="8">
    <source>
        <dbReference type="ARBA" id="ARBA00022842"/>
    </source>
</evidence>
<keyword evidence="13" id="KW-1185">Reference proteome</keyword>
<dbReference type="RefSeq" id="WP_068631070.1">
    <property type="nucleotide sequence ID" value="NZ_LSZQ01000059.1"/>
</dbReference>
<dbReference type="InterPro" id="IPR003374">
    <property type="entry name" value="ApbE-like_sf"/>
</dbReference>
<dbReference type="SUPFAM" id="SSF143631">
    <property type="entry name" value="ApbE-like"/>
    <property type="match status" value="1"/>
</dbReference>
<evidence type="ECO:0000256" key="3">
    <source>
        <dbReference type="ARBA" id="ARBA00016337"/>
    </source>
</evidence>
<keyword evidence="6" id="KW-0479">Metal-binding</keyword>
<sequence>MTFDLSGAPAALDETRRVLLPPELPAELDLGGGFSARPVHTLAGATMGTYWRARLVERPDARGDDAEQANAILAAAFAEVVALMSPWEPASDLARFARAAAGEWVALAPATARVLGRALEIAALTGGAYSPALGEVTQLLGFGPGDPAARRAVDSPEVRAARARADFRHIELDAARPSRPAARQRHTGSGSSHRCGNLHLDLCSIAKGYAIDLASERLHAAGWHHHFIEIGGEAIGRGCKPNGHPWWCYLETPPSSKAAAAQPAPRAPAGAEAPPGTTVAGLCELAVATSGNAYHHFNDERGRSIGHILRPEDFGEPPPASDAEARTAPARELGAAHAAHAPRRTANDALQSVTVFAATCMEADAWATALYALGPERGPPLAEAQRLAARWLCHRPQPNDNGPQTGLHEIITPEFQRLLD</sequence>
<reference evidence="13" key="1">
    <citation type="submission" date="2016-02" db="EMBL/GenBank/DDBJ databases">
        <authorList>
            <person name="Sanders J.G."/>
            <person name="Lin J.Y."/>
            <person name="Wertz J.T."/>
            <person name="Russell J.A."/>
            <person name="Moreau C.S."/>
            <person name="Powell S."/>
        </authorList>
    </citation>
    <scope>NUCLEOTIDE SEQUENCE [LARGE SCALE GENOMIC DNA]</scope>
    <source>
        <strain evidence="13">CAG34</strain>
    </source>
</reference>
<protein>
    <recommendedName>
        <fullName evidence="3">FAD:protein FMN transferase</fullName>
        <ecNumber evidence="2">2.7.1.180</ecNumber>
    </recommendedName>
    <alternativeName>
        <fullName evidence="9">Flavin transferase</fullName>
    </alternativeName>
</protein>
<comment type="catalytic activity">
    <reaction evidence="10">
        <text>L-threonyl-[protein] + FAD = FMN-L-threonyl-[protein] + AMP + H(+)</text>
        <dbReference type="Rhea" id="RHEA:36847"/>
        <dbReference type="Rhea" id="RHEA-COMP:11060"/>
        <dbReference type="Rhea" id="RHEA-COMP:11061"/>
        <dbReference type="ChEBI" id="CHEBI:15378"/>
        <dbReference type="ChEBI" id="CHEBI:30013"/>
        <dbReference type="ChEBI" id="CHEBI:57692"/>
        <dbReference type="ChEBI" id="CHEBI:74257"/>
        <dbReference type="ChEBI" id="CHEBI:456215"/>
        <dbReference type="EC" id="2.7.1.180"/>
    </reaction>
</comment>
<organism evidence="12 13">
    <name type="scientific">Cephaloticoccus primus</name>
    <dbReference type="NCBI Taxonomy" id="1548207"/>
    <lineage>
        <taxon>Bacteria</taxon>
        <taxon>Pseudomonadati</taxon>
        <taxon>Verrucomicrobiota</taxon>
        <taxon>Opitutia</taxon>
        <taxon>Opitutales</taxon>
        <taxon>Opitutaceae</taxon>
        <taxon>Cephaloticoccus</taxon>
    </lineage>
</organism>
<evidence type="ECO:0000256" key="9">
    <source>
        <dbReference type="ARBA" id="ARBA00031306"/>
    </source>
</evidence>